<evidence type="ECO:0000313" key="1">
    <source>
        <dbReference type="EMBL" id="OPX46388.1"/>
    </source>
</evidence>
<accession>A0A1V4SR66</accession>
<keyword evidence="2" id="KW-1185">Reference proteome</keyword>
<sequence>MAKTYTDQVYSGTLTASEVTIATISANTTFVMRGFWISNSNAADKKATLKIDDKRFVAARPVPTLDTLLQDNLNIPVTAGKTIKATGEVATDMDYYIWGVNEVIT</sequence>
<dbReference type="AlphaFoldDB" id="A0A1V4SR66"/>
<protein>
    <submittedName>
        <fullName evidence="1">Uncharacterized protein</fullName>
    </submittedName>
</protein>
<comment type="caution">
    <text evidence="1">The sequence shown here is derived from an EMBL/GenBank/DDBJ whole genome shotgun (WGS) entry which is preliminary data.</text>
</comment>
<dbReference type="RefSeq" id="WP_080062702.1">
    <property type="nucleotide sequence ID" value="NZ_MZGX01000001.1"/>
</dbReference>
<evidence type="ECO:0000313" key="2">
    <source>
        <dbReference type="Proteomes" id="UP000191554"/>
    </source>
</evidence>
<gene>
    <name evidence="1" type="ORF">CLHUN_02040</name>
</gene>
<name>A0A1V4SR66_RUMHU</name>
<dbReference type="STRING" id="48256.CLHUN_02040"/>
<organism evidence="1 2">
    <name type="scientific">Ruminiclostridium hungatei</name>
    <name type="common">Clostridium hungatei</name>
    <dbReference type="NCBI Taxonomy" id="48256"/>
    <lineage>
        <taxon>Bacteria</taxon>
        <taxon>Bacillati</taxon>
        <taxon>Bacillota</taxon>
        <taxon>Clostridia</taxon>
        <taxon>Eubacteriales</taxon>
        <taxon>Oscillospiraceae</taxon>
        <taxon>Ruminiclostridium</taxon>
    </lineage>
</organism>
<proteinExistence type="predicted"/>
<dbReference type="Proteomes" id="UP000191554">
    <property type="component" value="Unassembled WGS sequence"/>
</dbReference>
<dbReference type="EMBL" id="MZGX01000001">
    <property type="protein sequence ID" value="OPX46388.1"/>
    <property type="molecule type" value="Genomic_DNA"/>
</dbReference>
<reference evidence="1 2" key="1">
    <citation type="submission" date="2017-03" db="EMBL/GenBank/DDBJ databases">
        <title>Genome sequence of Clostridium hungatei DSM 14427.</title>
        <authorList>
            <person name="Poehlein A."/>
            <person name="Daniel R."/>
        </authorList>
    </citation>
    <scope>NUCLEOTIDE SEQUENCE [LARGE SCALE GENOMIC DNA]</scope>
    <source>
        <strain evidence="1 2">DSM 14427</strain>
    </source>
</reference>